<reference evidence="1 2" key="1">
    <citation type="submission" date="2016-10" db="EMBL/GenBank/DDBJ databases">
        <authorList>
            <person name="de Groot N.N."/>
        </authorList>
    </citation>
    <scope>NUCLEOTIDE SEQUENCE [LARGE SCALE GENOMIC DNA]</scope>
    <source>
        <strain evidence="1 2">R5</strain>
    </source>
</reference>
<dbReference type="Proteomes" id="UP000199245">
    <property type="component" value="Unassembled WGS sequence"/>
</dbReference>
<name>A0A1G6YTI4_9BRAD</name>
<gene>
    <name evidence="1" type="ORF">SAMN05216337_101791</name>
</gene>
<evidence type="ECO:0000313" key="2">
    <source>
        <dbReference type="Proteomes" id="UP000199245"/>
    </source>
</evidence>
<evidence type="ECO:0008006" key="3">
    <source>
        <dbReference type="Google" id="ProtNLM"/>
    </source>
</evidence>
<dbReference type="RefSeq" id="WP_092083979.1">
    <property type="nucleotide sequence ID" value="NZ_FMZW01000017.1"/>
</dbReference>
<accession>A0A1G6YTI4</accession>
<protein>
    <recommendedName>
        <fullName evidence="3">HNH endonuclease</fullName>
    </recommendedName>
</protein>
<organism evidence="1 2">
    <name type="scientific">Bradyrhizobium brasilense</name>
    <dbReference type="NCBI Taxonomy" id="1419277"/>
    <lineage>
        <taxon>Bacteria</taxon>
        <taxon>Pseudomonadati</taxon>
        <taxon>Pseudomonadota</taxon>
        <taxon>Alphaproteobacteria</taxon>
        <taxon>Hyphomicrobiales</taxon>
        <taxon>Nitrobacteraceae</taxon>
        <taxon>Bradyrhizobium</taxon>
    </lineage>
</organism>
<evidence type="ECO:0000313" key="1">
    <source>
        <dbReference type="EMBL" id="SDD93719.1"/>
    </source>
</evidence>
<sequence>MALQYPRRKLSSSQREALYDRCRGDNEFPICNIPNCGLPVKPGERWVESHFPVPHALGGTETGVAHEACNKFYAEHVEVPRIAKAKRVRRKHIGAHVSRTPLPGGRNDSRKRLIGGGVEPRGARRITKLSREDFARLLSITNLETPL</sequence>
<dbReference type="EMBL" id="FMZW01000017">
    <property type="protein sequence ID" value="SDD93719.1"/>
    <property type="molecule type" value="Genomic_DNA"/>
</dbReference>
<proteinExistence type="predicted"/>
<dbReference type="AlphaFoldDB" id="A0A1G6YTI4"/>